<proteinExistence type="predicted"/>
<dbReference type="EMBL" id="ML976620">
    <property type="protein sequence ID" value="KAF1840209.1"/>
    <property type="molecule type" value="Genomic_DNA"/>
</dbReference>
<dbReference type="Proteomes" id="UP000800039">
    <property type="component" value="Unassembled WGS sequence"/>
</dbReference>
<evidence type="ECO:0000256" key="1">
    <source>
        <dbReference type="SAM" id="Phobius"/>
    </source>
</evidence>
<keyword evidence="1" id="KW-0472">Membrane</keyword>
<comment type="caution">
    <text evidence="2">The sequence shown here is derived from an EMBL/GenBank/DDBJ whole genome shotgun (WGS) entry which is preliminary data.</text>
</comment>
<evidence type="ECO:0000313" key="3">
    <source>
        <dbReference type="Proteomes" id="UP000800039"/>
    </source>
</evidence>
<keyword evidence="3" id="KW-1185">Reference proteome</keyword>
<keyword evidence="1" id="KW-0812">Transmembrane</keyword>
<reference evidence="2" key="1">
    <citation type="submission" date="2020-01" db="EMBL/GenBank/DDBJ databases">
        <authorList>
            <consortium name="DOE Joint Genome Institute"/>
            <person name="Haridas S."/>
            <person name="Albert R."/>
            <person name="Binder M."/>
            <person name="Bloem J."/>
            <person name="Labutti K."/>
            <person name="Salamov A."/>
            <person name="Andreopoulos B."/>
            <person name="Baker S.E."/>
            <person name="Barry K."/>
            <person name="Bills G."/>
            <person name="Bluhm B.H."/>
            <person name="Cannon C."/>
            <person name="Castanera R."/>
            <person name="Culley D.E."/>
            <person name="Daum C."/>
            <person name="Ezra D."/>
            <person name="Gonzalez J.B."/>
            <person name="Henrissat B."/>
            <person name="Kuo A."/>
            <person name="Liang C."/>
            <person name="Lipzen A."/>
            <person name="Lutzoni F."/>
            <person name="Magnuson J."/>
            <person name="Mondo S."/>
            <person name="Nolan M."/>
            <person name="Ohm R."/>
            <person name="Pangilinan J."/>
            <person name="Park H.-J."/>
            <person name="Ramirez L."/>
            <person name="Alfaro M."/>
            <person name="Sun H."/>
            <person name="Tritt A."/>
            <person name="Yoshinaga Y."/>
            <person name="Zwiers L.-H."/>
            <person name="Turgeon B.G."/>
            <person name="Goodwin S.B."/>
            <person name="Spatafora J.W."/>
            <person name="Crous P.W."/>
            <person name="Grigoriev I.V."/>
        </authorList>
    </citation>
    <scope>NUCLEOTIDE SEQUENCE</scope>
    <source>
        <strain evidence="2">CBS 394.84</strain>
    </source>
</reference>
<sequence length="110" mass="12133">MHDHSVHVGTVPPVWSLAVYSWPCATQPSVLPTVNGRNTNHSPFANGTISAMVAIALRVHFFSFCIFSFSTSPIIFKSSIRLLCDVDLPMSTPDCSGETRFNRSTSDPRY</sequence>
<gene>
    <name evidence="2" type="ORF">K460DRAFT_204953</name>
</gene>
<feature type="transmembrane region" description="Helical" evidence="1">
    <location>
        <begin position="49"/>
        <end position="69"/>
    </location>
</feature>
<organism evidence="2 3">
    <name type="scientific">Cucurbitaria berberidis CBS 394.84</name>
    <dbReference type="NCBI Taxonomy" id="1168544"/>
    <lineage>
        <taxon>Eukaryota</taxon>
        <taxon>Fungi</taxon>
        <taxon>Dikarya</taxon>
        <taxon>Ascomycota</taxon>
        <taxon>Pezizomycotina</taxon>
        <taxon>Dothideomycetes</taxon>
        <taxon>Pleosporomycetidae</taxon>
        <taxon>Pleosporales</taxon>
        <taxon>Pleosporineae</taxon>
        <taxon>Cucurbitariaceae</taxon>
        <taxon>Cucurbitaria</taxon>
    </lineage>
</organism>
<name>A0A9P4G732_9PLEO</name>
<keyword evidence="1" id="KW-1133">Transmembrane helix</keyword>
<dbReference type="GeneID" id="63844470"/>
<accession>A0A9P4G732</accession>
<dbReference type="AlphaFoldDB" id="A0A9P4G732"/>
<dbReference type="RefSeq" id="XP_040782772.1">
    <property type="nucleotide sequence ID" value="XM_040927218.1"/>
</dbReference>
<protein>
    <submittedName>
        <fullName evidence="2">Uncharacterized protein</fullName>
    </submittedName>
</protein>
<evidence type="ECO:0000313" key="2">
    <source>
        <dbReference type="EMBL" id="KAF1840209.1"/>
    </source>
</evidence>